<accession>A0ABP0GFN7</accession>
<dbReference type="Gene3D" id="1.25.40.510">
    <property type="entry name" value="GLE1-like"/>
    <property type="match status" value="1"/>
</dbReference>
<evidence type="ECO:0000256" key="3">
    <source>
        <dbReference type="ARBA" id="ARBA00022448"/>
    </source>
</evidence>
<evidence type="ECO:0000256" key="11">
    <source>
        <dbReference type="ARBA" id="ARBA00029983"/>
    </source>
</evidence>
<keyword evidence="6" id="KW-0811">Translocation</keyword>
<evidence type="ECO:0000256" key="8">
    <source>
        <dbReference type="ARBA" id="ARBA00023242"/>
    </source>
</evidence>
<keyword evidence="4" id="KW-0509">mRNA transport</keyword>
<feature type="compositionally biased region" description="Basic and acidic residues" evidence="14">
    <location>
        <begin position="317"/>
        <end position="343"/>
    </location>
</feature>
<sequence length="684" mass="78630">MELNEVLLKLQQTEKGNLIYGQDKLSQTELCKFRERPFVVQRPVFDVSSLKAALESCEESAFTEEAFVKENDSPVKNEFPDKDKNKIHNYNGICEISSFVVGKNPAEVISHLEVEAQRDKEKTMKEKTRAYEISVLAAQKTAAIRCQEAQKKLHERYIKGQEKIRKFIHKSEEDANRIKQQNAELHKSRDRILKTRLQEAENRRLLKLEQGKKRLETAEPIVIKCSEIHKRLMLQFENESYKKYESNPAVVLLLKNICNTHLSLLATIETCRDRGIMDQVQLDEISQGYDEILTHSKQLITVIEKVKLEEQRLEVEKQRKKKLQEEKEEVEKRRLKEEQEKRLSKQNPELSAPPVPKELMFSVSRAAYHNHQQYKTLFDEFEKTSKEFTSNKANMKLIMGINKAISVPISSITNRSGSDIKNKLADLNGVLQGQSIKVVNQHVRISDDKLAISYANLFMAKKLVKQAEGQVSSNHSTAFSLALTVLGVWAKNKTFGQLFLVQMQIKCPFLIPWYVPKLENQSENEYNRLRGYQCSDDGTVEVQDKYLSRMSGLVRSYAAIIQSPLPPGVQSHPHGIAEGWKWLSRMLDLDPWPEVTATVLYDFLDVAGYALMKAYGRQFEKLLYALCHDYFPKIEEISGSGGGPLQRLQMFLKDCVKKKRVPKPDGYLGEDFWNTHHHSGVVGS</sequence>
<keyword evidence="8" id="KW-0539">Nucleus</keyword>
<evidence type="ECO:0000256" key="2">
    <source>
        <dbReference type="ARBA" id="ARBA00011056"/>
    </source>
</evidence>
<proteinExistence type="inferred from homology"/>
<feature type="region of interest" description="Disordered" evidence="14">
    <location>
        <begin position="317"/>
        <end position="355"/>
    </location>
</feature>
<keyword evidence="3" id="KW-0813">Transport</keyword>
<keyword evidence="7" id="KW-0906">Nuclear pore complex</keyword>
<evidence type="ECO:0000313" key="16">
    <source>
        <dbReference type="Proteomes" id="UP001642483"/>
    </source>
</evidence>
<dbReference type="PANTHER" id="PTHR12960:SF0">
    <property type="entry name" value="MRNA EXPORT FACTOR GLE1"/>
    <property type="match status" value="1"/>
</dbReference>
<evidence type="ECO:0000313" key="15">
    <source>
        <dbReference type="EMBL" id="CAK8690594.1"/>
    </source>
</evidence>
<evidence type="ECO:0000256" key="5">
    <source>
        <dbReference type="ARBA" id="ARBA00022927"/>
    </source>
</evidence>
<evidence type="ECO:0000256" key="10">
    <source>
        <dbReference type="ARBA" id="ARBA00026227"/>
    </source>
</evidence>
<reference evidence="15 16" key="1">
    <citation type="submission" date="2024-02" db="EMBL/GenBank/DDBJ databases">
        <authorList>
            <person name="Daric V."/>
            <person name="Darras S."/>
        </authorList>
    </citation>
    <scope>NUCLEOTIDE SEQUENCE [LARGE SCALE GENOMIC DNA]</scope>
</reference>
<evidence type="ECO:0000256" key="14">
    <source>
        <dbReference type="SAM" id="MobiDB-lite"/>
    </source>
</evidence>
<comment type="caution">
    <text evidence="15">The sequence shown here is derived from an EMBL/GenBank/DDBJ whole genome shotgun (WGS) entry which is preliminary data.</text>
</comment>
<evidence type="ECO:0000256" key="6">
    <source>
        <dbReference type="ARBA" id="ARBA00023010"/>
    </source>
</evidence>
<comment type="subcellular location">
    <subcellularLocation>
        <location evidence="1">Nucleus</location>
        <location evidence="1">Nuclear pore complex</location>
    </subcellularLocation>
</comment>
<dbReference type="InterPro" id="IPR012476">
    <property type="entry name" value="GLE1"/>
</dbReference>
<comment type="function">
    <text evidence="9">Required for the export of mRNAs containing poly(A) tails from the nucleus into the cytoplasm. May be involved in the terminal step of the mRNA transport through the nuclear pore complex (NPC).</text>
</comment>
<dbReference type="Pfam" id="PF07817">
    <property type="entry name" value="GLE1"/>
    <property type="match status" value="1"/>
</dbReference>
<evidence type="ECO:0000256" key="7">
    <source>
        <dbReference type="ARBA" id="ARBA00023132"/>
    </source>
</evidence>
<organism evidence="15 16">
    <name type="scientific">Clavelina lepadiformis</name>
    <name type="common">Light-bulb sea squirt</name>
    <name type="synonym">Ascidia lepadiformis</name>
    <dbReference type="NCBI Taxonomy" id="159417"/>
    <lineage>
        <taxon>Eukaryota</taxon>
        <taxon>Metazoa</taxon>
        <taxon>Chordata</taxon>
        <taxon>Tunicata</taxon>
        <taxon>Ascidiacea</taxon>
        <taxon>Aplousobranchia</taxon>
        <taxon>Clavelinidae</taxon>
        <taxon>Clavelina</taxon>
    </lineage>
</organism>
<gene>
    <name evidence="15" type="ORF">CVLEPA_LOCUS23195</name>
</gene>
<dbReference type="PANTHER" id="PTHR12960">
    <property type="entry name" value="GLE-1-RELATED"/>
    <property type="match status" value="1"/>
</dbReference>
<protein>
    <recommendedName>
        <fullName evidence="10">mRNA export factor GLE1</fullName>
    </recommendedName>
    <alternativeName>
        <fullName evidence="12">GLE1 RNA export mediator</fullName>
    </alternativeName>
    <alternativeName>
        <fullName evidence="13">GLE1-like protein</fullName>
    </alternativeName>
    <alternativeName>
        <fullName evidence="11">Nucleoporin GLE1</fullName>
    </alternativeName>
</protein>
<comment type="similarity">
    <text evidence="2">Belongs to the GLE1 family.</text>
</comment>
<evidence type="ECO:0000256" key="13">
    <source>
        <dbReference type="ARBA" id="ARBA00031503"/>
    </source>
</evidence>
<name>A0ABP0GFN7_CLALP</name>
<keyword evidence="16" id="KW-1185">Reference proteome</keyword>
<evidence type="ECO:0000256" key="1">
    <source>
        <dbReference type="ARBA" id="ARBA00004567"/>
    </source>
</evidence>
<keyword evidence="5" id="KW-0653">Protein transport</keyword>
<evidence type="ECO:0000256" key="4">
    <source>
        <dbReference type="ARBA" id="ARBA00022816"/>
    </source>
</evidence>
<evidence type="ECO:0000256" key="12">
    <source>
        <dbReference type="ARBA" id="ARBA00030897"/>
    </source>
</evidence>
<evidence type="ECO:0000256" key="9">
    <source>
        <dbReference type="ARBA" id="ARBA00024680"/>
    </source>
</evidence>
<dbReference type="InterPro" id="IPR038506">
    <property type="entry name" value="GLE1-like_sf"/>
</dbReference>
<dbReference type="EMBL" id="CAWYQH010000119">
    <property type="protein sequence ID" value="CAK8690594.1"/>
    <property type="molecule type" value="Genomic_DNA"/>
</dbReference>
<dbReference type="Proteomes" id="UP001642483">
    <property type="component" value="Unassembled WGS sequence"/>
</dbReference>